<dbReference type="GO" id="GO:0016567">
    <property type="term" value="P:protein ubiquitination"/>
    <property type="evidence" value="ECO:0007669"/>
    <property type="project" value="InterPro"/>
</dbReference>
<evidence type="ECO:0000313" key="2">
    <source>
        <dbReference type="EMBL" id="CAL1544059.1"/>
    </source>
</evidence>
<evidence type="ECO:0000313" key="3">
    <source>
        <dbReference type="Proteomes" id="UP001497497"/>
    </source>
</evidence>
<dbReference type="PANTHER" id="PTHR24202">
    <property type="entry name" value="E3 UBIQUITIN-PROTEIN LIGASE MIB2"/>
    <property type="match status" value="1"/>
</dbReference>
<dbReference type="PANTHER" id="PTHR24202:SF4">
    <property type="entry name" value="E3 UBIQUITIN-PROTEIN LIGASE MIB2-RELATED"/>
    <property type="match status" value="1"/>
</dbReference>
<dbReference type="EMBL" id="CAXITT010000593">
    <property type="protein sequence ID" value="CAL1544059.1"/>
    <property type="molecule type" value="Genomic_DNA"/>
</dbReference>
<dbReference type="Gene3D" id="2.30.30.40">
    <property type="entry name" value="SH3 Domains"/>
    <property type="match status" value="1"/>
</dbReference>
<dbReference type="Proteomes" id="UP001497497">
    <property type="component" value="Unassembled WGS sequence"/>
</dbReference>
<feature type="non-terminal residue" evidence="2">
    <location>
        <position position="1"/>
    </location>
</feature>
<feature type="domain" description="MIB/HERC2" evidence="1">
    <location>
        <begin position="11"/>
        <end position="71"/>
    </location>
</feature>
<dbReference type="Pfam" id="PF06701">
    <property type="entry name" value="MIB_HERC2"/>
    <property type="match status" value="1"/>
</dbReference>
<dbReference type="GO" id="GO:0005737">
    <property type="term" value="C:cytoplasm"/>
    <property type="evidence" value="ECO:0007669"/>
    <property type="project" value="TreeGrafter"/>
</dbReference>
<protein>
    <recommendedName>
        <fullName evidence="1">MIB/HERC2 domain-containing protein</fullName>
    </recommendedName>
</protein>
<accession>A0AAV2ICV8</accession>
<dbReference type="AlphaFoldDB" id="A0AAV2ICV8"/>
<dbReference type="InterPro" id="IPR010606">
    <property type="entry name" value="Mib_Herc2"/>
</dbReference>
<comment type="caution">
    <text evidence="2">The sequence shown here is derived from an EMBL/GenBank/DDBJ whole genome shotgun (WGS) entry which is preliminary data.</text>
</comment>
<dbReference type="InterPro" id="IPR037252">
    <property type="entry name" value="Mib_Herc2_sf"/>
</dbReference>
<dbReference type="PROSITE" id="PS51416">
    <property type="entry name" value="MIB_HERC2"/>
    <property type="match status" value="1"/>
</dbReference>
<gene>
    <name evidence="2" type="ORF">GSLYS_00017572001</name>
</gene>
<reference evidence="2 3" key="1">
    <citation type="submission" date="2024-04" db="EMBL/GenBank/DDBJ databases">
        <authorList>
            <consortium name="Genoscope - CEA"/>
            <person name="William W."/>
        </authorList>
    </citation>
    <scope>NUCLEOTIDE SEQUENCE [LARGE SCALE GENOMIC DNA]</scope>
</reference>
<evidence type="ECO:0000259" key="1">
    <source>
        <dbReference type="PROSITE" id="PS51416"/>
    </source>
</evidence>
<organism evidence="2 3">
    <name type="scientific">Lymnaea stagnalis</name>
    <name type="common">Great pond snail</name>
    <name type="synonym">Helix stagnalis</name>
    <dbReference type="NCBI Taxonomy" id="6523"/>
    <lineage>
        <taxon>Eukaryota</taxon>
        <taxon>Metazoa</taxon>
        <taxon>Spiralia</taxon>
        <taxon>Lophotrochozoa</taxon>
        <taxon>Mollusca</taxon>
        <taxon>Gastropoda</taxon>
        <taxon>Heterobranchia</taxon>
        <taxon>Euthyneura</taxon>
        <taxon>Panpulmonata</taxon>
        <taxon>Hygrophila</taxon>
        <taxon>Lymnaeoidea</taxon>
        <taxon>Lymnaeidae</taxon>
        <taxon>Lymnaea</taxon>
    </lineage>
</organism>
<dbReference type="GO" id="GO:0046872">
    <property type="term" value="F:metal ion binding"/>
    <property type="evidence" value="ECO:0007669"/>
    <property type="project" value="InterPro"/>
</dbReference>
<dbReference type="GO" id="GO:0004842">
    <property type="term" value="F:ubiquitin-protein transferase activity"/>
    <property type="evidence" value="ECO:0007669"/>
    <property type="project" value="InterPro"/>
</dbReference>
<proteinExistence type="predicted"/>
<feature type="non-terminal residue" evidence="2">
    <location>
        <position position="71"/>
    </location>
</feature>
<keyword evidence="3" id="KW-1185">Reference proteome</keyword>
<name>A0AAV2ICV8_LYMST</name>
<sequence length="71" mass="7801">ISVPSRSDSCADKIEAKGIFNGATVTRGPDWQWDNQDGGEGRTGKVVTSGRWVNVEWEMGDKNKYRLGDDG</sequence>
<dbReference type="SUPFAM" id="SSF159034">
    <property type="entry name" value="Mib/herc2 domain-like"/>
    <property type="match status" value="1"/>
</dbReference>